<dbReference type="AlphaFoldDB" id="F4C648"/>
<keyword evidence="1" id="KW-0472">Membrane</keyword>
<feature type="transmembrane region" description="Helical" evidence="1">
    <location>
        <begin position="112"/>
        <end position="130"/>
    </location>
</feature>
<sequence>MRIFLAYNKQYMKVFTTIGLLVLSNAFMNVAWYGHLKFFAKSEGNTAWWLIILVSWGLAFFEYCFQVPANRIGFEQNGGPFSLVQLKVLQEVITLVIFMLFSVIAFKNIHFTGNHFIGFVFLVLAVYFIFKK</sequence>
<feature type="transmembrane region" description="Helical" evidence="1">
    <location>
        <begin position="86"/>
        <end position="106"/>
    </location>
</feature>
<evidence type="ECO:0008006" key="3">
    <source>
        <dbReference type="Google" id="ProtNLM"/>
    </source>
</evidence>
<feature type="transmembrane region" description="Helical" evidence="1">
    <location>
        <begin position="12"/>
        <end position="34"/>
    </location>
</feature>
<proteinExistence type="predicted"/>
<reference evidence="2" key="1">
    <citation type="submission" date="2011-03" db="EMBL/GenBank/DDBJ databases">
        <title>Complete sequence of Sphingobacterium sp. 21.</title>
        <authorList>
            <consortium name="US DOE Joint Genome Institute"/>
            <person name="Lucas S."/>
            <person name="Copeland A."/>
            <person name="Lapidus A."/>
            <person name="Cheng J.-F."/>
            <person name="Goodwin L."/>
            <person name="Pitluck S."/>
            <person name="Davenport K."/>
            <person name="Detter J.C."/>
            <person name="Han C."/>
            <person name="Tapia R."/>
            <person name="Land M."/>
            <person name="Hauser L."/>
            <person name="Kyrpides N."/>
            <person name="Ivanova N."/>
            <person name="Ovchinnikova G."/>
            <person name="Pagani I."/>
            <person name="Siebers A.K."/>
            <person name="Allgaier M."/>
            <person name="Thelen M.P."/>
            <person name="Hugenholtz P."/>
            <person name="Woyke T."/>
        </authorList>
    </citation>
    <scope>NUCLEOTIDE SEQUENCE</scope>
    <source>
        <strain evidence="2">21</strain>
    </source>
</reference>
<dbReference type="PIRSF" id="PIRSF021239">
    <property type="entry name" value="UCP021239"/>
    <property type="match status" value="1"/>
</dbReference>
<evidence type="ECO:0000256" key="1">
    <source>
        <dbReference type="SAM" id="Phobius"/>
    </source>
</evidence>
<dbReference type="PANTHER" id="PTHR38482">
    <property type="entry name" value="DMT FAMILY PROTEIN"/>
    <property type="match status" value="1"/>
</dbReference>
<dbReference type="HOGENOM" id="CLU_133782_0_0_10"/>
<dbReference type="KEGG" id="shg:Sph21_4267"/>
<dbReference type="Pfam" id="PF04342">
    <property type="entry name" value="DMT_6"/>
    <property type="match status" value="1"/>
</dbReference>
<dbReference type="PATRIC" id="fig|743722.3.peg.4547"/>
<evidence type="ECO:0000313" key="2">
    <source>
        <dbReference type="EMBL" id="ADZ80790.1"/>
    </source>
</evidence>
<protein>
    <recommendedName>
        <fullName evidence="3">DMT family protein</fullName>
    </recommendedName>
</protein>
<feature type="transmembrane region" description="Helical" evidence="1">
    <location>
        <begin position="46"/>
        <end position="65"/>
    </location>
</feature>
<dbReference type="PANTHER" id="PTHR38482:SF1">
    <property type="entry name" value="DMT FAMILY PROTEIN"/>
    <property type="match status" value="1"/>
</dbReference>
<keyword evidence="1" id="KW-0812">Transmembrane</keyword>
<dbReference type="InterPro" id="IPR007437">
    <property type="entry name" value="DUF486"/>
</dbReference>
<accession>F4C648</accession>
<dbReference type="EMBL" id="CP002584">
    <property type="protein sequence ID" value="ADZ80790.1"/>
    <property type="molecule type" value="Genomic_DNA"/>
</dbReference>
<name>F4C648_SPHS2</name>
<gene>
    <name evidence="2" type="ordered locus">Sph21_4267</name>
</gene>
<organism evidence="2">
    <name type="scientific">Sphingobacterium sp. (strain 21)</name>
    <dbReference type="NCBI Taxonomy" id="743722"/>
    <lineage>
        <taxon>Bacteria</taxon>
        <taxon>Pseudomonadati</taxon>
        <taxon>Bacteroidota</taxon>
        <taxon>Sphingobacteriia</taxon>
        <taxon>Sphingobacteriales</taxon>
        <taxon>Sphingobacteriaceae</taxon>
        <taxon>Sphingobacterium</taxon>
    </lineage>
</organism>
<keyword evidence="1" id="KW-1133">Transmembrane helix</keyword>
<dbReference type="eggNOG" id="COG3169">
    <property type="taxonomic scope" value="Bacteria"/>
</dbReference>